<keyword evidence="4" id="KW-0004">4Fe-4S</keyword>
<evidence type="ECO:0000256" key="7">
    <source>
        <dbReference type="ARBA" id="ARBA00022723"/>
    </source>
</evidence>
<dbReference type="CDD" id="cd07322">
    <property type="entry name" value="PriL_PriS_Eukaryotic"/>
    <property type="match status" value="1"/>
</dbReference>
<evidence type="ECO:0000256" key="4">
    <source>
        <dbReference type="ARBA" id="ARBA00022485"/>
    </source>
</evidence>
<protein>
    <recommendedName>
        <fullName evidence="3">DNA primase large subunit</fullName>
    </recommendedName>
</protein>
<keyword evidence="10" id="KW-0238">DNA-binding</keyword>
<keyword evidence="8" id="KW-0408">Iron</keyword>
<proteinExistence type="inferred from homology"/>
<evidence type="ECO:0000313" key="14">
    <source>
        <dbReference type="Proteomes" id="UP001166093"/>
    </source>
</evidence>
<feature type="domain" description="DNA primase large subunit C-terminal" evidence="12">
    <location>
        <begin position="503"/>
        <end position="612"/>
    </location>
</feature>
<evidence type="ECO:0000256" key="10">
    <source>
        <dbReference type="ARBA" id="ARBA00023125"/>
    </source>
</evidence>
<dbReference type="Proteomes" id="UP001166093">
    <property type="component" value="Unassembled WGS sequence"/>
</dbReference>
<accession>A0ABS2X9X6</accession>
<evidence type="ECO:0000313" key="13">
    <source>
        <dbReference type="EMBL" id="MBN3270993.1"/>
    </source>
</evidence>
<keyword evidence="5" id="KW-0639">Primosome</keyword>
<sequence>MQFSRGRRQKVVHLTGDRQADLYPQSLQFYGQPPTENISLSEFETFAVDRLKLLKTVENLGVSYVKTSETYSKKLEGELRKLQFPYREGTEMDLFRYRFQTLTKEGAHAFLKFNNLHYESINDEEKNKLREKLIFSTFGCSGIKVEHHDFYKVPFQDVLDLVRGRKVYLREGSAYIPHQEIVAIVLNDFRTRLSKALALTARSLPEVQSDERLQPLLNHLSQAYVGQDYSIQKNIGKISLEQIDPPRALWVGIPIDRSCGNSRSRSAPVPAGALYIEQASKRIHKGAGPKQPPPVHKPAINCWPSPSSLTDRHSRLLQPEGVFITGPRLHNGGTFNKFRHQTHGQKPHAKPQAKQPALAICSTGPGPLFNDSPGFSTKSYPLCMRHLHKALRENHHLRHGGRMQYGLFLKGIGLTLEQALQFWRSEFIKGKVDADKCRVSEVIFKRAQCVRHRARELQQHPVAYQSHLLRSLSENHRHSPQQLAELQCPESSHICLDLATLLQQFDKTYAYSIRHSFGKEGKRTDYTPYSCMKIILSNPPSQGDHHGCPFRHSDPELLKQKLQSYKIHTNGISQVLDLVKGMHYQLACQKYFELTHSVDDCGFSLNHPNQYFVESQRILNGGREIKTEVTQNETPQQTNPAPKSASAPEENAVKTKVPPKTQAENEMEDLDQFFQEYD</sequence>
<keyword evidence="9" id="KW-0411">Iron-sulfur</keyword>
<feature type="domain" description="DNA primase large subunit C-terminal" evidence="12">
    <location>
        <begin position="376"/>
        <end position="433"/>
    </location>
</feature>
<evidence type="ECO:0000256" key="6">
    <source>
        <dbReference type="ARBA" id="ARBA00022705"/>
    </source>
</evidence>
<evidence type="ECO:0000259" key="12">
    <source>
        <dbReference type="Pfam" id="PF04104"/>
    </source>
</evidence>
<dbReference type="PANTHER" id="PTHR10537">
    <property type="entry name" value="DNA PRIMASE LARGE SUBUNIT"/>
    <property type="match status" value="1"/>
</dbReference>
<reference evidence="13" key="1">
    <citation type="journal article" date="2021" name="Cell">
        <title>Tracing the genetic footprints of vertebrate landing in non-teleost ray-finned fishes.</title>
        <authorList>
            <person name="Bi X."/>
            <person name="Wang K."/>
            <person name="Yang L."/>
            <person name="Pan H."/>
            <person name="Jiang H."/>
            <person name="Wei Q."/>
            <person name="Fang M."/>
            <person name="Yu H."/>
            <person name="Zhu C."/>
            <person name="Cai Y."/>
            <person name="He Y."/>
            <person name="Gan X."/>
            <person name="Zeng H."/>
            <person name="Yu D."/>
            <person name="Zhu Y."/>
            <person name="Jiang H."/>
            <person name="Qiu Q."/>
            <person name="Yang H."/>
            <person name="Zhang Y.E."/>
            <person name="Wang W."/>
            <person name="Zhu M."/>
            <person name="He S."/>
            <person name="Zhang G."/>
        </authorList>
    </citation>
    <scope>NUCLEOTIDE SEQUENCE</scope>
    <source>
        <strain evidence="13">Pddl_001</strain>
    </source>
</reference>
<keyword evidence="7" id="KW-0479">Metal-binding</keyword>
<comment type="cofactor">
    <cofactor evidence="1">
        <name>[4Fe-4S] cluster</name>
        <dbReference type="ChEBI" id="CHEBI:49883"/>
    </cofactor>
</comment>
<comment type="similarity">
    <text evidence="2">Belongs to the eukaryotic-type primase large subunit family.</text>
</comment>
<dbReference type="EMBL" id="JAAWVQ010007250">
    <property type="protein sequence ID" value="MBN3270993.1"/>
    <property type="molecule type" value="Genomic_DNA"/>
</dbReference>
<evidence type="ECO:0000256" key="1">
    <source>
        <dbReference type="ARBA" id="ARBA00001966"/>
    </source>
</evidence>
<feature type="compositionally biased region" description="Polar residues" evidence="11">
    <location>
        <begin position="630"/>
        <end position="641"/>
    </location>
</feature>
<feature type="non-terminal residue" evidence="13">
    <location>
        <position position="678"/>
    </location>
</feature>
<dbReference type="InterPro" id="IPR058560">
    <property type="entry name" value="DNA_primase_C"/>
</dbReference>
<feature type="compositionally biased region" description="Acidic residues" evidence="11">
    <location>
        <begin position="665"/>
        <end position="678"/>
    </location>
</feature>
<keyword evidence="14" id="KW-1185">Reference proteome</keyword>
<gene>
    <name evidence="13" type="primary">Prim2_1</name>
    <name evidence="13" type="ORF">GTO93_0018409</name>
</gene>
<evidence type="ECO:0000256" key="11">
    <source>
        <dbReference type="SAM" id="MobiDB-lite"/>
    </source>
</evidence>
<evidence type="ECO:0000256" key="3">
    <source>
        <dbReference type="ARBA" id="ARBA00019038"/>
    </source>
</evidence>
<organism evidence="13 14">
    <name type="scientific">Polyodon spathula</name>
    <name type="common">North American paddlefish</name>
    <name type="synonym">Squalus spathula</name>
    <dbReference type="NCBI Taxonomy" id="7913"/>
    <lineage>
        <taxon>Eukaryota</taxon>
        <taxon>Metazoa</taxon>
        <taxon>Chordata</taxon>
        <taxon>Craniata</taxon>
        <taxon>Vertebrata</taxon>
        <taxon>Euteleostomi</taxon>
        <taxon>Actinopterygii</taxon>
        <taxon>Chondrostei</taxon>
        <taxon>Acipenseriformes</taxon>
        <taxon>Polyodontidae</taxon>
        <taxon>Polyodon</taxon>
    </lineage>
</organism>
<evidence type="ECO:0000256" key="8">
    <source>
        <dbReference type="ARBA" id="ARBA00023004"/>
    </source>
</evidence>
<feature type="region of interest" description="Disordered" evidence="11">
    <location>
        <begin position="630"/>
        <end position="678"/>
    </location>
</feature>
<dbReference type="Pfam" id="PF04104">
    <property type="entry name" value="DNA_primase_lrg"/>
    <property type="match status" value="2"/>
</dbReference>
<evidence type="ECO:0000256" key="2">
    <source>
        <dbReference type="ARBA" id="ARBA00010564"/>
    </source>
</evidence>
<feature type="non-terminal residue" evidence="13">
    <location>
        <position position="1"/>
    </location>
</feature>
<dbReference type="PANTHER" id="PTHR10537:SF3">
    <property type="entry name" value="DNA PRIMASE LARGE SUBUNIT"/>
    <property type="match status" value="1"/>
</dbReference>
<dbReference type="InterPro" id="IPR016558">
    <property type="entry name" value="DNA_primase_lsu_euk"/>
</dbReference>
<dbReference type="InterPro" id="IPR007238">
    <property type="entry name" value="DNA_primase_lsu_euk/arc"/>
</dbReference>
<keyword evidence="6" id="KW-0235">DNA replication</keyword>
<evidence type="ECO:0000256" key="5">
    <source>
        <dbReference type="ARBA" id="ARBA00022515"/>
    </source>
</evidence>
<comment type="caution">
    <text evidence="13">The sequence shown here is derived from an EMBL/GenBank/DDBJ whole genome shotgun (WGS) entry which is preliminary data.</text>
</comment>
<dbReference type="Gene3D" id="1.20.930.80">
    <property type="match status" value="2"/>
</dbReference>
<evidence type="ECO:0000256" key="9">
    <source>
        <dbReference type="ARBA" id="ARBA00023014"/>
    </source>
</evidence>
<name>A0ABS2X9X6_POLSP</name>
<dbReference type="Pfam" id="PF26466">
    <property type="entry name" value="DNA_primase_lrg_N"/>
    <property type="match status" value="2"/>
</dbReference>